<reference evidence="2 4" key="1">
    <citation type="journal article" date="2012" name="Nature">
        <title>Algal genomes reveal evolutionary mosaicism and the fate of nucleomorphs.</title>
        <authorList>
            <consortium name="DOE Joint Genome Institute"/>
            <person name="Curtis B.A."/>
            <person name="Tanifuji G."/>
            <person name="Burki F."/>
            <person name="Gruber A."/>
            <person name="Irimia M."/>
            <person name="Maruyama S."/>
            <person name="Arias M.C."/>
            <person name="Ball S.G."/>
            <person name="Gile G.H."/>
            <person name="Hirakawa Y."/>
            <person name="Hopkins J.F."/>
            <person name="Kuo A."/>
            <person name="Rensing S.A."/>
            <person name="Schmutz J."/>
            <person name="Symeonidi A."/>
            <person name="Elias M."/>
            <person name="Eveleigh R.J."/>
            <person name="Herman E.K."/>
            <person name="Klute M.J."/>
            <person name="Nakayama T."/>
            <person name="Obornik M."/>
            <person name="Reyes-Prieto A."/>
            <person name="Armbrust E.V."/>
            <person name="Aves S.J."/>
            <person name="Beiko R.G."/>
            <person name="Coutinho P."/>
            <person name="Dacks J.B."/>
            <person name="Durnford D.G."/>
            <person name="Fast N.M."/>
            <person name="Green B.R."/>
            <person name="Grisdale C.J."/>
            <person name="Hempel F."/>
            <person name="Henrissat B."/>
            <person name="Hoppner M.P."/>
            <person name="Ishida K."/>
            <person name="Kim E."/>
            <person name="Koreny L."/>
            <person name="Kroth P.G."/>
            <person name="Liu Y."/>
            <person name="Malik S.B."/>
            <person name="Maier U.G."/>
            <person name="McRose D."/>
            <person name="Mock T."/>
            <person name="Neilson J.A."/>
            <person name="Onodera N.T."/>
            <person name="Poole A.M."/>
            <person name="Pritham E.J."/>
            <person name="Richards T.A."/>
            <person name="Rocap G."/>
            <person name="Roy S.W."/>
            <person name="Sarai C."/>
            <person name="Schaack S."/>
            <person name="Shirato S."/>
            <person name="Slamovits C.H."/>
            <person name="Spencer D.F."/>
            <person name="Suzuki S."/>
            <person name="Worden A.Z."/>
            <person name="Zauner S."/>
            <person name="Barry K."/>
            <person name="Bell C."/>
            <person name="Bharti A.K."/>
            <person name="Crow J.A."/>
            <person name="Grimwood J."/>
            <person name="Kramer R."/>
            <person name="Lindquist E."/>
            <person name="Lucas S."/>
            <person name="Salamov A."/>
            <person name="McFadden G.I."/>
            <person name="Lane C.E."/>
            <person name="Keeling P.J."/>
            <person name="Gray M.W."/>
            <person name="Grigoriev I.V."/>
            <person name="Archibald J.M."/>
        </authorList>
    </citation>
    <scope>NUCLEOTIDE SEQUENCE</scope>
    <source>
        <strain evidence="2 4">CCMP2712</strain>
    </source>
</reference>
<reference evidence="3" key="3">
    <citation type="submission" date="2015-06" db="UniProtKB">
        <authorList>
            <consortium name="EnsemblProtists"/>
        </authorList>
    </citation>
    <scope>IDENTIFICATION</scope>
</reference>
<name>L1JWE8_GUITC</name>
<gene>
    <name evidence="2" type="ORF">GUITHDRAFT_133512</name>
</gene>
<dbReference type="GeneID" id="17309096"/>
<dbReference type="EMBL" id="JH992972">
    <property type="protein sequence ID" value="EKX52418.1"/>
    <property type="molecule type" value="Genomic_DNA"/>
</dbReference>
<evidence type="ECO:0000313" key="2">
    <source>
        <dbReference type="EMBL" id="EKX52418.1"/>
    </source>
</evidence>
<evidence type="ECO:0000313" key="4">
    <source>
        <dbReference type="Proteomes" id="UP000011087"/>
    </source>
</evidence>
<evidence type="ECO:0000256" key="1">
    <source>
        <dbReference type="SAM" id="MobiDB-lite"/>
    </source>
</evidence>
<dbReference type="EnsemblProtists" id="EKX52418">
    <property type="protein sequence ID" value="EKX52418"/>
    <property type="gene ID" value="GUITHDRAFT_133512"/>
</dbReference>
<protein>
    <submittedName>
        <fullName evidence="2 3">Uncharacterized protein</fullName>
    </submittedName>
</protein>
<dbReference type="PaxDb" id="55529-EKX52418"/>
<dbReference type="HOGENOM" id="CLU_1144404_0_0_1"/>
<keyword evidence="4" id="KW-1185">Reference proteome</keyword>
<dbReference type="RefSeq" id="XP_005839398.1">
    <property type="nucleotide sequence ID" value="XM_005839341.1"/>
</dbReference>
<organism evidence="2">
    <name type="scientific">Guillardia theta (strain CCMP2712)</name>
    <name type="common">Cryptophyte</name>
    <dbReference type="NCBI Taxonomy" id="905079"/>
    <lineage>
        <taxon>Eukaryota</taxon>
        <taxon>Cryptophyceae</taxon>
        <taxon>Pyrenomonadales</taxon>
        <taxon>Geminigeraceae</taxon>
        <taxon>Guillardia</taxon>
    </lineage>
</organism>
<accession>L1JWE8</accession>
<evidence type="ECO:0000313" key="3">
    <source>
        <dbReference type="EnsemblProtists" id="EKX52418"/>
    </source>
</evidence>
<sequence length="243" mass="25883">MALTLLPSSLLPAPAADLQVMEIPIEQMVSCISSMRSARQGKDAAAAKPGSAISLRPPTSATGGNVLGPSYRHVKCGRGDGVIITSSLSAGREHRMRASINVPTSSIQLTPRRARTAASAERESFVQQWTLGHDNADRDSLLPPAPPLSNDVLSAQSCTHRKYLFVRDTATAGTDDPQLTSRSLLVVRRKNSLLGSGIVPRNPLFLMEIGRHMEEDGTSARAGSFPTFTAIVCLRPSSSARQG</sequence>
<proteinExistence type="predicted"/>
<dbReference type="KEGG" id="gtt:GUITHDRAFT_133512"/>
<feature type="region of interest" description="Disordered" evidence="1">
    <location>
        <begin position="42"/>
        <end position="66"/>
    </location>
</feature>
<dbReference type="Proteomes" id="UP000011087">
    <property type="component" value="Unassembled WGS sequence"/>
</dbReference>
<reference evidence="4" key="2">
    <citation type="submission" date="2012-11" db="EMBL/GenBank/DDBJ databases">
        <authorList>
            <person name="Kuo A."/>
            <person name="Curtis B.A."/>
            <person name="Tanifuji G."/>
            <person name="Burki F."/>
            <person name="Gruber A."/>
            <person name="Irimia M."/>
            <person name="Maruyama S."/>
            <person name="Arias M.C."/>
            <person name="Ball S.G."/>
            <person name="Gile G.H."/>
            <person name="Hirakawa Y."/>
            <person name="Hopkins J.F."/>
            <person name="Rensing S.A."/>
            <person name="Schmutz J."/>
            <person name="Symeonidi A."/>
            <person name="Elias M."/>
            <person name="Eveleigh R.J."/>
            <person name="Herman E.K."/>
            <person name="Klute M.J."/>
            <person name="Nakayama T."/>
            <person name="Obornik M."/>
            <person name="Reyes-Prieto A."/>
            <person name="Armbrust E.V."/>
            <person name="Aves S.J."/>
            <person name="Beiko R.G."/>
            <person name="Coutinho P."/>
            <person name="Dacks J.B."/>
            <person name="Durnford D.G."/>
            <person name="Fast N.M."/>
            <person name="Green B.R."/>
            <person name="Grisdale C."/>
            <person name="Hempe F."/>
            <person name="Henrissat B."/>
            <person name="Hoppner M.P."/>
            <person name="Ishida K.-I."/>
            <person name="Kim E."/>
            <person name="Koreny L."/>
            <person name="Kroth P.G."/>
            <person name="Liu Y."/>
            <person name="Malik S.-B."/>
            <person name="Maier U.G."/>
            <person name="McRose D."/>
            <person name="Mock T."/>
            <person name="Neilson J.A."/>
            <person name="Onodera N.T."/>
            <person name="Poole A.M."/>
            <person name="Pritham E.J."/>
            <person name="Richards T.A."/>
            <person name="Rocap G."/>
            <person name="Roy S.W."/>
            <person name="Sarai C."/>
            <person name="Schaack S."/>
            <person name="Shirato S."/>
            <person name="Slamovits C.H."/>
            <person name="Spencer D.F."/>
            <person name="Suzuki S."/>
            <person name="Worden A.Z."/>
            <person name="Zauner S."/>
            <person name="Barry K."/>
            <person name="Bell C."/>
            <person name="Bharti A.K."/>
            <person name="Crow J.A."/>
            <person name="Grimwood J."/>
            <person name="Kramer R."/>
            <person name="Lindquist E."/>
            <person name="Lucas S."/>
            <person name="Salamov A."/>
            <person name="McFadden G.I."/>
            <person name="Lane C.E."/>
            <person name="Keeling P.J."/>
            <person name="Gray M.W."/>
            <person name="Grigoriev I.V."/>
            <person name="Archibald J.M."/>
        </authorList>
    </citation>
    <scope>NUCLEOTIDE SEQUENCE</scope>
    <source>
        <strain evidence="4">CCMP2712</strain>
    </source>
</reference>
<dbReference type="AlphaFoldDB" id="L1JWE8"/>